<dbReference type="InterPro" id="IPR036236">
    <property type="entry name" value="Znf_C2H2_sf"/>
</dbReference>
<feature type="compositionally biased region" description="Polar residues" evidence="6">
    <location>
        <begin position="74"/>
        <end position="84"/>
    </location>
</feature>
<keyword evidence="2" id="KW-0677">Repeat</keyword>
<keyword evidence="3 5" id="KW-0863">Zinc-finger</keyword>
<feature type="domain" description="C2H2-type" evidence="7">
    <location>
        <begin position="139"/>
        <end position="166"/>
    </location>
</feature>
<evidence type="ECO:0000256" key="2">
    <source>
        <dbReference type="ARBA" id="ARBA00022737"/>
    </source>
</evidence>
<sequence>MEIPTYKEDENSEADLNNQQRFNVTDSQDEEENQQEESTSTTDEETESTSPTDEETDPQNRHQWKRRDRRHVQSVDSSQMSAGQCDSDVRKNPKKTSLGKKRKQSPNEERLSSIKSGKNSRIITNPPDYMETGSDERCYICKECDKSFGNKSLFKIHTRIHAEDKEFSCNECEKSFSFISNLKRHMRTHTGEKPFLCKECDSSFSRRSSLKTHMRTHKTFSLQTM</sequence>
<feature type="domain" description="C2H2-type" evidence="7">
    <location>
        <begin position="195"/>
        <end position="217"/>
    </location>
</feature>
<dbReference type="Pfam" id="PF00096">
    <property type="entry name" value="zf-C2H2"/>
    <property type="match status" value="1"/>
</dbReference>
<accession>A0A8C7WRL8</accession>
<dbReference type="SUPFAM" id="SSF57667">
    <property type="entry name" value="beta-beta-alpha zinc fingers"/>
    <property type="match status" value="2"/>
</dbReference>
<protein>
    <recommendedName>
        <fullName evidence="7">C2H2-type domain-containing protein</fullName>
    </recommendedName>
</protein>
<keyword evidence="4" id="KW-0862">Zinc</keyword>
<dbReference type="SMART" id="SM00355">
    <property type="entry name" value="ZnF_C2H2"/>
    <property type="match status" value="3"/>
</dbReference>
<dbReference type="PROSITE" id="PS50157">
    <property type="entry name" value="ZINC_FINGER_C2H2_2"/>
    <property type="match status" value="3"/>
</dbReference>
<feature type="domain" description="C2H2-type" evidence="7">
    <location>
        <begin position="167"/>
        <end position="194"/>
    </location>
</feature>
<dbReference type="PROSITE" id="PS00028">
    <property type="entry name" value="ZINC_FINGER_C2H2_1"/>
    <property type="match status" value="3"/>
</dbReference>
<proteinExistence type="predicted"/>
<dbReference type="FunFam" id="3.30.160.60:FF:002324">
    <property type="entry name" value="Uncharacterized protein"/>
    <property type="match status" value="2"/>
</dbReference>
<feature type="compositionally biased region" description="Acidic residues" evidence="6">
    <location>
        <begin position="42"/>
        <end position="57"/>
    </location>
</feature>
<dbReference type="GO" id="GO:0000981">
    <property type="term" value="F:DNA-binding transcription factor activity, RNA polymerase II-specific"/>
    <property type="evidence" value="ECO:0007669"/>
    <property type="project" value="TreeGrafter"/>
</dbReference>
<dbReference type="PANTHER" id="PTHR23235">
    <property type="entry name" value="KRUEPPEL-LIKE TRANSCRIPTION FACTOR"/>
    <property type="match status" value="1"/>
</dbReference>
<dbReference type="Gene3D" id="3.30.160.60">
    <property type="entry name" value="Classic Zinc Finger"/>
    <property type="match status" value="3"/>
</dbReference>
<evidence type="ECO:0000313" key="8">
    <source>
        <dbReference type="Ensembl" id="ENSOSIP00000002317.1"/>
    </source>
</evidence>
<keyword evidence="1" id="KW-0479">Metal-binding</keyword>
<dbReference type="InterPro" id="IPR013087">
    <property type="entry name" value="Znf_C2H2_type"/>
</dbReference>
<feature type="compositionally biased region" description="Polar residues" evidence="6">
    <location>
        <begin position="14"/>
        <end position="24"/>
    </location>
</feature>
<reference evidence="8" key="1">
    <citation type="submission" date="2025-08" db="UniProtKB">
        <authorList>
            <consortium name="Ensembl"/>
        </authorList>
    </citation>
    <scope>IDENTIFICATION</scope>
</reference>
<evidence type="ECO:0000256" key="6">
    <source>
        <dbReference type="SAM" id="MobiDB-lite"/>
    </source>
</evidence>
<dbReference type="Proteomes" id="UP000694383">
    <property type="component" value="Unplaced"/>
</dbReference>
<dbReference type="GO" id="GO:0008270">
    <property type="term" value="F:zinc ion binding"/>
    <property type="evidence" value="ECO:0007669"/>
    <property type="project" value="UniProtKB-KW"/>
</dbReference>
<dbReference type="GeneTree" id="ENSGT01150000286977"/>
<evidence type="ECO:0000256" key="3">
    <source>
        <dbReference type="ARBA" id="ARBA00022771"/>
    </source>
</evidence>
<dbReference type="FunFam" id="3.30.160.60:FF:003782">
    <property type="match status" value="1"/>
</dbReference>
<feature type="compositionally biased region" description="Polar residues" evidence="6">
    <location>
        <begin position="113"/>
        <end position="123"/>
    </location>
</feature>
<dbReference type="Ensembl" id="ENSOSIT00000002475.1">
    <property type="protein sequence ID" value="ENSOSIP00000002317.1"/>
    <property type="gene ID" value="ENSOSIG00000001284.1"/>
</dbReference>
<evidence type="ECO:0000256" key="5">
    <source>
        <dbReference type="PROSITE-ProRule" id="PRU00042"/>
    </source>
</evidence>
<dbReference type="Pfam" id="PF13465">
    <property type="entry name" value="zf-H2C2_2"/>
    <property type="match status" value="1"/>
</dbReference>
<evidence type="ECO:0000313" key="9">
    <source>
        <dbReference type="Proteomes" id="UP000694383"/>
    </source>
</evidence>
<organism evidence="8 9">
    <name type="scientific">Oryzias sinensis</name>
    <name type="common">Chinese medaka</name>
    <dbReference type="NCBI Taxonomy" id="183150"/>
    <lineage>
        <taxon>Eukaryota</taxon>
        <taxon>Metazoa</taxon>
        <taxon>Chordata</taxon>
        <taxon>Craniata</taxon>
        <taxon>Vertebrata</taxon>
        <taxon>Euteleostomi</taxon>
        <taxon>Actinopterygii</taxon>
        <taxon>Neopterygii</taxon>
        <taxon>Teleostei</taxon>
        <taxon>Neoteleostei</taxon>
        <taxon>Acanthomorphata</taxon>
        <taxon>Ovalentaria</taxon>
        <taxon>Atherinomorphae</taxon>
        <taxon>Beloniformes</taxon>
        <taxon>Adrianichthyidae</taxon>
        <taxon>Oryziinae</taxon>
        <taxon>Oryzias</taxon>
    </lineage>
</organism>
<dbReference type="PANTHER" id="PTHR23235:SF178">
    <property type="entry name" value="C2H2-TYPE DOMAIN-CONTAINING PROTEIN-RELATED"/>
    <property type="match status" value="1"/>
</dbReference>
<dbReference type="GO" id="GO:0000978">
    <property type="term" value="F:RNA polymerase II cis-regulatory region sequence-specific DNA binding"/>
    <property type="evidence" value="ECO:0007669"/>
    <property type="project" value="TreeGrafter"/>
</dbReference>
<feature type="compositionally biased region" description="Basic residues" evidence="6">
    <location>
        <begin position="62"/>
        <end position="72"/>
    </location>
</feature>
<evidence type="ECO:0000259" key="7">
    <source>
        <dbReference type="PROSITE" id="PS50157"/>
    </source>
</evidence>
<dbReference type="AlphaFoldDB" id="A0A8C7WRL8"/>
<feature type="region of interest" description="Disordered" evidence="6">
    <location>
        <begin position="1"/>
        <end position="129"/>
    </location>
</feature>
<reference evidence="8" key="2">
    <citation type="submission" date="2025-09" db="UniProtKB">
        <authorList>
            <consortium name="Ensembl"/>
        </authorList>
    </citation>
    <scope>IDENTIFICATION</scope>
</reference>
<name>A0A8C7WRL8_9TELE</name>
<evidence type="ECO:0000256" key="4">
    <source>
        <dbReference type="ARBA" id="ARBA00022833"/>
    </source>
</evidence>
<keyword evidence="9" id="KW-1185">Reference proteome</keyword>
<feature type="compositionally biased region" description="Basic residues" evidence="6">
    <location>
        <begin position="92"/>
        <end position="104"/>
    </location>
</feature>
<evidence type="ECO:0000256" key="1">
    <source>
        <dbReference type="ARBA" id="ARBA00022723"/>
    </source>
</evidence>